<evidence type="ECO:0000313" key="18">
    <source>
        <dbReference type="EMBL" id="MBO8467033.1"/>
    </source>
</evidence>
<dbReference type="GO" id="GO:0008270">
    <property type="term" value="F:zinc ion binding"/>
    <property type="evidence" value="ECO:0007669"/>
    <property type="project" value="InterPro"/>
</dbReference>
<accession>A0A9D9I6V0</accession>
<evidence type="ECO:0000256" key="4">
    <source>
        <dbReference type="ARBA" id="ARBA00005259"/>
    </source>
</evidence>
<dbReference type="NCBIfam" id="TIGR00227">
    <property type="entry name" value="ribD_Cterm"/>
    <property type="match status" value="1"/>
</dbReference>
<dbReference type="GO" id="GO:0009231">
    <property type="term" value="P:riboflavin biosynthetic process"/>
    <property type="evidence" value="ECO:0007669"/>
    <property type="project" value="UniProtKB-KW"/>
</dbReference>
<feature type="binding site" evidence="15">
    <location>
        <position position="171"/>
    </location>
    <ligand>
        <name>substrate</name>
    </ligand>
</feature>
<evidence type="ECO:0000313" key="19">
    <source>
        <dbReference type="Proteomes" id="UP000823660"/>
    </source>
</evidence>
<evidence type="ECO:0000256" key="15">
    <source>
        <dbReference type="PIRSR" id="PIRSR006769-2"/>
    </source>
</evidence>
<comment type="function">
    <text evidence="1 13">Converts 2,5-diamino-6-(ribosylamino)-4(3h)-pyrimidinone 5'-phosphate into 5-amino-6-(ribosylamino)-2,4(1h,3h)-pyrimidinedione 5'-phosphate.</text>
</comment>
<evidence type="ECO:0000256" key="1">
    <source>
        <dbReference type="ARBA" id="ARBA00002151"/>
    </source>
</evidence>
<dbReference type="GO" id="GO:0008703">
    <property type="term" value="F:5-amino-6-(5-phosphoribosylamino)uracil reductase activity"/>
    <property type="evidence" value="ECO:0007669"/>
    <property type="project" value="UniProtKB-EC"/>
</dbReference>
<dbReference type="Pfam" id="PF00383">
    <property type="entry name" value="dCMP_cyt_deam_1"/>
    <property type="match status" value="1"/>
</dbReference>
<dbReference type="AlphaFoldDB" id="A0A9D9I6V0"/>
<feature type="binding site" evidence="15">
    <location>
        <position position="187"/>
    </location>
    <ligand>
        <name>substrate</name>
    </ligand>
</feature>
<dbReference type="InterPro" id="IPR050765">
    <property type="entry name" value="Riboflavin_Biosynth_HTPR"/>
</dbReference>
<dbReference type="Proteomes" id="UP000823660">
    <property type="component" value="Unassembled WGS sequence"/>
</dbReference>
<feature type="binding site" evidence="15">
    <location>
        <position position="210"/>
    </location>
    <ligand>
        <name>substrate</name>
    </ligand>
</feature>
<reference evidence="18" key="2">
    <citation type="journal article" date="2021" name="PeerJ">
        <title>Extensive microbial diversity within the chicken gut microbiome revealed by metagenomics and culture.</title>
        <authorList>
            <person name="Gilroy R."/>
            <person name="Ravi A."/>
            <person name="Getino M."/>
            <person name="Pursley I."/>
            <person name="Horton D.L."/>
            <person name="Alikhan N.F."/>
            <person name="Baker D."/>
            <person name="Gharbi K."/>
            <person name="Hall N."/>
            <person name="Watson M."/>
            <person name="Adriaenssens E.M."/>
            <person name="Foster-Nyarko E."/>
            <person name="Jarju S."/>
            <person name="Secka A."/>
            <person name="Antonio M."/>
            <person name="Oren A."/>
            <person name="Chaudhuri R.R."/>
            <person name="La Ragione R."/>
            <person name="Hildebrand F."/>
            <person name="Pallen M.J."/>
        </authorList>
    </citation>
    <scope>NUCLEOTIDE SEQUENCE</scope>
    <source>
        <strain evidence="18">B1-15692</strain>
    </source>
</reference>
<dbReference type="EC" id="3.5.4.26" evidence="13"/>
<keyword evidence="8 13" id="KW-0378">Hydrolase</keyword>
<dbReference type="PROSITE" id="PS51747">
    <property type="entry name" value="CYT_DCMP_DEAMINASES_2"/>
    <property type="match status" value="1"/>
</dbReference>
<evidence type="ECO:0000256" key="6">
    <source>
        <dbReference type="ARBA" id="ARBA00022619"/>
    </source>
</evidence>
<dbReference type="GO" id="GO:0050661">
    <property type="term" value="F:NADP binding"/>
    <property type="evidence" value="ECO:0007669"/>
    <property type="project" value="InterPro"/>
</dbReference>
<evidence type="ECO:0000256" key="10">
    <source>
        <dbReference type="ARBA" id="ARBA00022857"/>
    </source>
</evidence>
<evidence type="ECO:0000256" key="7">
    <source>
        <dbReference type="ARBA" id="ARBA00022723"/>
    </source>
</evidence>
<dbReference type="EC" id="1.1.1.193" evidence="13"/>
<comment type="pathway">
    <text evidence="2 13">Cofactor biosynthesis; riboflavin biosynthesis; 5-amino-6-(D-ribitylamino)uracil from GTP: step 2/4.</text>
</comment>
<feature type="binding site" evidence="15">
    <location>
        <position position="207"/>
    </location>
    <ligand>
        <name>substrate</name>
    </ligand>
</feature>
<reference evidence="18" key="1">
    <citation type="submission" date="2020-10" db="EMBL/GenBank/DDBJ databases">
        <authorList>
            <person name="Gilroy R."/>
        </authorList>
    </citation>
    <scope>NUCLEOTIDE SEQUENCE</scope>
    <source>
        <strain evidence="18">B1-15692</strain>
    </source>
</reference>
<dbReference type="InterPro" id="IPR016193">
    <property type="entry name" value="Cytidine_deaminase-like"/>
</dbReference>
<comment type="caution">
    <text evidence="18">The sequence shown here is derived from an EMBL/GenBank/DDBJ whole genome shotgun (WGS) entry which is preliminary data.</text>
</comment>
<evidence type="ECO:0000256" key="13">
    <source>
        <dbReference type="PIRNR" id="PIRNR006769"/>
    </source>
</evidence>
<sequence length="395" mass="42665">MWSDEDIHYMKTAMTLAEKGAGHVSPNPLVGAVIVKDCRIISQGWHKAYGGLHAETDALVSCTESPAGATMYVTLEPCCHYGKQPPCTSAIIDAGISRVVVGMTDPNPLVSGKGISILREHGIKVSTGLLENEIRYQNRIFLKYITQRRPWTVMKWAMTLDGRIAAASGDSRWVSSEESRHYVHTLRGRYMGIMAGIGTVMADNPMLNCRIEGFRQPVRVITDSHASLPEDSAIAMSAKKYRTVLAHTADAPHERLEMLRGYGIGTMECAVSENGMIDLDDLMTKLGAMGINSVLVEGGAELNWSLLSGGLADEYYIFAAPKIIGGKASKGPVGGSGLDRMADAFCLDIESVTASGKDIMIHAFPEGRFSDVVIPDAGRDTADFAASLPGRNDRK</sequence>
<dbReference type="EMBL" id="JADIMH010000023">
    <property type="protein sequence ID" value="MBO8467033.1"/>
    <property type="molecule type" value="Genomic_DNA"/>
</dbReference>
<evidence type="ECO:0000256" key="5">
    <source>
        <dbReference type="ARBA" id="ARBA00007417"/>
    </source>
</evidence>
<name>A0A9D9I6V0_9BACT</name>
<dbReference type="Gene3D" id="3.40.140.10">
    <property type="entry name" value="Cytidine Deaminase, domain 2"/>
    <property type="match status" value="1"/>
</dbReference>
<gene>
    <name evidence="18" type="primary">ribD</name>
    <name evidence="18" type="ORF">IAB99_04625</name>
</gene>
<evidence type="ECO:0000256" key="9">
    <source>
        <dbReference type="ARBA" id="ARBA00022833"/>
    </source>
</evidence>
<organism evidence="18 19">
    <name type="scientific">Candidatus Cryptobacteroides faecipullorum</name>
    <dbReference type="NCBI Taxonomy" id="2840764"/>
    <lineage>
        <taxon>Bacteria</taxon>
        <taxon>Pseudomonadati</taxon>
        <taxon>Bacteroidota</taxon>
        <taxon>Bacteroidia</taxon>
        <taxon>Bacteroidales</taxon>
        <taxon>Candidatus Cryptobacteroides</taxon>
    </lineage>
</organism>
<evidence type="ECO:0000256" key="8">
    <source>
        <dbReference type="ARBA" id="ARBA00022801"/>
    </source>
</evidence>
<dbReference type="GO" id="GO:0008835">
    <property type="term" value="F:diaminohydroxyphosphoribosylaminopyrimidine deaminase activity"/>
    <property type="evidence" value="ECO:0007669"/>
    <property type="project" value="UniProtKB-EC"/>
</dbReference>
<evidence type="ECO:0000256" key="11">
    <source>
        <dbReference type="ARBA" id="ARBA00023002"/>
    </source>
</evidence>
<feature type="binding site" evidence="15">
    <location>
        <position position="199"/>
    </location>
    <ligand>
        <name>NADP(+)</name>
        <dbReference type="ChEBI" id="CHEBI:58349"/>
    </ligand>
</feature>
<dbReference type="PIRSF" id="PIRSF006769">
    <property type="entry name" value="RibD"/>
    <property type="match status" value="1"/>
</dbReference>
<protein>
    <recommendedName>
        <fullName evidence="13">Riboflavin biosynthesis protein RibD</fullName>
    </recommendedName>
    <domain>
        <recommendedName>
            <fullName evidence="13">Diaminohydroxyphosphoribosylaminopyrimidine deaminase</fullName>
            <shortName evidence="13">DRAP deaminase</shortName>
            <ecNumber evidence="13">3.5.4.26</ecNumber>
        </recommendedName>
        <alternativeName>
            <fullName evidence="13">Riboflavin-specific deaminase</fullName>
        </alternativeName>
    </domain>
    <domain>
        <recommendedName>
            <fullName evidence="13">5-amino-6-(5-phosphoribosylamino)uracil reductase</fullName>
            <ecNumber evidence="13">1.1.1.193</ecNumber>
        </recommendedName>
        <alternativeName>
            <fullName evidence="13">HTP reductase</fullName>
        </alternativeName>
    </domain>
</protein>
<feature type="binding site" evidence="15">
    <location>
        <begin position="299"/>
        <end position="305"/>
    </location>
    <ligand>
        <name>NADP(+)</name>
        <dbReference type="ChEBI" id="CHEBI:58349"/>
    </ligand>
</feature>
<feature type="binding site" evidence="16">
    <location>
        <position position="87"/>
    </location>
    <ligand>
        <name>Zn(2+)</name>
        <dbReference type="ChEBI" id="CHEBI:29105"/>
        <note>catalytic</note>
    </ligand>
</feature>
<proteinExistence type="inferred from homology"/>
<dbReference type="InterPro" id="IPR016192">
    <property type="entry name" value="APOBEC/CMP_deaminase_Zn-bd"/>
</dbReference>
<evidence type="ECO:0000256" key="14">
    <source>
        <dbReference type="PIRSR" id="PIRSR006769-1"/>
    </source>
</evidence>
<keyword evidence="9 13" id="KW-0862">Zinc</keyword>
<dbReference type="SUPFAM" id="SSF53927">
    <property type="entry name" value="Cytidine deaminase-like"/>
    <property type="match status" value="1"/>
</dbReference>
<dbReference type="FunFam" id="3.40.140.10:FF:000025">
    <property type="entry name" value="Riboflavin biosynthesis protein RibD"/>
    <property type="match status" value="1"/>
</dbReference>
<comment type="cofactor">
    <cofactor evidence="13 16">
        <name>Zn(2+)</name>
        <dbReference type="ChEBI" id="CHEBI:29105"/>
    </cofactor>
    <text evidence="13 16">Binds 1 zinc ion.</text>
</comment>
<comment type="pathway">
    <text evidence="3 13">Cofactor biosynthesis; riboflavin biosynthesis; 5-amino-6-(D-ribitylamino)uracil from GTP: step 3/4.</text>
</comment>
<feature type="domain" description="CMP/dCMP-type deaminase" evidence="17">
    <location>
        <begin position="4"/>
        <end position="125"/>
    </location>
</feature>
<evidence type="ECO:0000256" key="12">
    <source>
        <dbReference type="ARBA" id="ARBA00023268"/>
    </source>
</evidence>
<dbReference type="SUPFAM" id="SSF53597">
    <property type="entry name" value="Dihydrofolate reductase-like"/>
    <property type="match status" value="1"/>
</dbReference>
<dbReference type="InterPro" id="IPR002734">
    <property type="entry name" value="RibDG_C"/>
</dbReference>
<comment type="similarity">
    <text evidence="5 13">In the C-terminal section; belongs to the HTP reductase family.</text>
</comment>
<comment type="catalytic activity">
    <reaction evidence="13">
        <text>2,5-diamino-6-hydroxy-4-(5-phosphoribosylamino)-pyrimidine + H2O + H(+) = 5-amino-6-(5-phospho-D-ribosylamino)uracil + NH4(+)</text>
        <dbReference type="Rhea" id="RHEA:21868"/>
        <dbReference type="ChEBI" id="CHEBI:15377"/>
        <dbReference type="ChEBI" id="CHEBI:15378"/>
        <dbReference type="ChEBI" id="CHEBI:28938"/>
        <dbReference type="ChEBI" id="CHEBI:58453"/>
        <dbReference type="ChEBI" id="CHEBI:58614"/>
        <dbReference type="EC" id="3.5.4.26"/>
    </reaction>
</comment>
<comment type="catalytic activity">
    <reaction evidence="13">
        <text>5-amino-6-(5-phospho-D-ribitylamino)uracil + NADP(+) = 5-amino-6-(5-phospho-D-ribosylamino)uracil + NADPH + H(+)</text>
        <dbReference type="Rhea" id="RHEA:17845"/>
        <dbReference type="ChEBI" id="CHEBI:15378"/>
        <dbReference type="ChEBI" id="CHEBI:57783"/>
        <dbReference type="ChEBI" id="CHEBI:58349"/>
        <dbReference type="ChEBI" id="CHEBI:58421"/>
        <dbReference type="ChEBI" id="CHEBI:58453"/>
        <dbReference type="EC" id="1.1.1.193"/>
    </reaction>
</comment>
<evidence type="ECO:0000256" key="3">
    <source>
        <dbReference type="ARBA" id="ARBA00004910"/>
    </source>
</evidence>
<keyword evidence="6 13" id="KW-0686">Riboflavin biosynthesis</keyword>
<feature type="binding site" evidence="15">
    <location>
        <position position="157"/>
    </location>
    <ligand>
        <name>NADP(+)</name>
        <dbReference type="ChEBI" id="CHEBI:58349"/>
    </ligand>
</feature>
<feature type="binding site" evidence="15">
    <location>
        <position position="173"/>
    </location>
    <ligand>
        <name>NADP(+)</name>
        <dbReference type="ChEBI" id="CHEBI:58349"/>
    </ligand>
</feature>
<dbReference type="Pfam" id="PF01872">
    <property type="entry name" value="RibD_C"/>
    <property type="match status" value="1"/>
</dbReference>
<dbReference type="PANTHER" id="PTHR38011">
    <property type="entry name" value="DIHYDROFOLATE REDUCTASE FAMILY PROTEIN (AFU_ORTHOLOGUE AFUA_8G06820)"/>
    <property type="match status" value="1"/>
</dbReference>
<keyword evidence="10 13" id="KW-0521">NADP</keyword>
<keyword evidence="11 13" id="KW-0560">Oxidoreductase</keyword>
<dbReference type="PANTHER" id="PTHR38011:SF7">
    <property type="entry name" value="2,5-DIAMINO-6-RIBOSYLAMINO-4(3H)-PYRIMIDINONE 5'-PHOSPHATE REDUCTASE"/>
    <property type="match status" value="1"/>
</dbReference>
<feature type="binding site" evidence="15">
    <location>
        <position position="203"/>
    </location>
    <ligand>
        <name>substrate</name>
    </ligand>
</feature>
<dbReference type="InterPro" id="IPR004794">
    <property type="entry name" value="Eubact_RibD"/>
</dbReference>
<evidence type="ECO:0000256" key="2">
    <source>
        <dbReference type="ARBA" id="ARBA00004882"/>
    </source>
</evidence>
<dbReference type="InterPro" id="IPR002125">
    <property type="entry name" value="CMP_dCMP_dom"/>
</dbReference>
<keyword evidence="7 13" id="KW-0479">Metal-binding</keyword>
<feature type="binding site" evidence="16">
    <location>
        <position position="78"/>
    </location>
    <ligand>
        <name>Zn(2+)</name>
        <dbReference type="ChEBI" id="CHEBI:29105"/>
        <note>catalytic</note>
    </ligand>
</feature>
<comment type="similarity">
    <text evidence="4 13">In the N-terminal section; belongs to the cytidine and deoxycytidylate deaminase family.</text>
</comment>
<feature type="binding site" evidence="16">
    <location>
        <position position="53"/>
    </location>
    <ligand>
        <name>Zn(2+)</name>
        <dbReference type="ChEBI" id="CHEBI:29105"/>
        <note>catalytic</note>
    </ligand>
</feature>
<keyword evidence="12" id="KW-0511">Multifunctional enzyme</keyword>
<feature type="binding site" evidence="15">
    <location>
        <position position="297"/>
    </location>
    <ligand>
        <name>substrate</name>
    </ligand>
</feature>
<dbReference type="PROSITE" id="PS00903">
    <property type="entry name" value="CYT_DCMP_DEAMINASES_1"/>
    <property type="match status" value="1"/>
</dbReference>
<evidence type="ECO:0000256" key="16">
    <source>
        <dbReference type="PIRSR" id="PIRSR006769-3"/>
    </source>
</evidence>
<dbReference type="Gene3D" id="3.40.430.10">
    <property type="entry name" value="Dihydrofolate Reductase, subunit A"/>
    <property type="match status" value="1"/>
</dbReference>
<feature type="active site" description="Proton donor" evidence="14">
    <location>
        <position position="55"/>
    </location>
</feature>
<dbReference type="CDD" id="cd01284">
    <property type="entry name" value="Riboflavin_deaminase-reductase"/>
    <property type="match status" value="1"/>
</dbReference>
<evidence type="ECO:0000259" key="17">
    <source>
        <dbReference type="PROSITE" id="PS51747"/>
    </source>
</evidence>
<dbReference type="InterPro" id="IPR024072">
    <property type="entry name" value="DHFR-like_dom_sf"/>
</dbReference>
<dbReference type="NCBIfam" id="TIGR00326">
    <property type="entry name" value="eubact_ribD"/>
    <property type="match status" value="1"/>
</dbReference>
<feature type="binding site" evidence="15">
    <location>
        <position position="224"/>
    </location>
    <ligand>
        <name>NADP(+)</name>
        <dbReference type="ChEBI" id="CHEBI:58349"/>
    </ligand>
</feature>
<dbReference type="InterPro" id="IPR011549">
    <property type="entry name" value="RibD_C"/>
</dbReference>